<name>A0AAU9X251_9CNID</name>
<evidence type="ECO:0000313" key="1">
    <source>
        <dbReference type="EMBL" id="CAH3132861.1"/>
    </source>
</evidence>
<protein>
    <submittedName>
        <fullName evidence="1">Uncharacterized protein</fullName>
    </submittedName>
</protein>
<comment type="caution">
    <text evidence="1">The sequence shown here is derived from an EMBL/GenBank/DDBJ whole genome shotgun (WGS) entry which is preliminary data.</text>
</comment>
<dbReference type="AlphaFoldDB" id="A0AAU9X251"/>
<keyword evidence="2" id="KW-1185">Reference proteome</keyword>
<reference evidence="1 2" key="1">
    <citation type="submission" date="2022-05" db="EMBL/GenBank/DDBJ databases">
        <authorList>
            <consortium name="Genoscope - CEA"/>
            <person name="William W."/>
        </authorList>
    </citation>
    <scope>NUCLEOTIDE SEQUENCE [LARGE SCALE GENOMIC DNA]</scope>
</reference>
<dbReference type="Proteomes" id="UP001159428">
    <property type="component" value="Unassembled WGS sequence"/>
</dbReference>
<evidence type="ECO:0000313" key="2">
    <source>
        <dbReference type="Proteomes" id="UP001159428"/>
    </source>
</evidence>
<proteinExistence type="predicted"/>
<sequence length="199" mass="22584">MPTANPTADVPTDDVAIVGDNFTEEEQLSNLESHCKAVKITRVETTSEKEEDGLYTSGVFLDALSAFWNSFYDFCTNGKDERVPVIRHDLQMLSKAFTTAFLFGEEVVKEYLSLESFLAYISSDKRELIVPRAKQVKDVVLEIAHKEVIQTPRYIVDSWSTPLSAFHREFSSTDCLLEMFSRGKLTNKKIITFHANLKT</sequence>
<accession>A0AAU9X251</accession>
<dbReference type="EMBL" id="CALNXJ010000027">
    <property type="protein sequence ID" value="CAH3132861.1"/>
    <property type="molecule type" value="Genomic_DNA"/>
</dbReference>
<gene>
    <name evidence="1" type="ORF">PMEA_00015260</name>
</gene>
<organism evidence="1 2">
    <name type="scientific">Pocillopora meandrina</name>
    <dbReference type="NCBI Taxonomy" id="46732"/>
    <lineage>
        <taxon>Eukaryota</taxon>
        <taxon>Metazoa</taxon>
        <taxon>Cnidaria</taxon>
        <taxon>Anthozoa</taxon>
        <taxon>Hexacorallia</taxon>
        <taxon>Scleractinia</taxon>
        <taxon>Astrocoeniina</taxon>
        <taxon>Pocilloporidae</taxon>
        <taxon>Pocillopora</taxon>
    </lineage>
</organism>